<feature type="compositionally biased region" description="Basic and acidic residues" evidence="1">
    <location>
        <begin position="85"/>
        <end position="100"/>
    </location>
</feature>
<dbReference type="AlphaFoldDB" id="A0A5N6BHX6"/>
<reference evidence="2 3" key="1">
    <citation type="submission" date="2019-10" db="EMBL/GenBank/DDBJ databases">
        <title>Lysobacter alkalisoli sp. nov., isolated from saline-alkaline soil.</title>
        <authorList>
            <person name="Sun J.-Q."/>
        </authorList>
    </citation>
    <scope>NUCLEOTIDE SEQUENCE [LARGE SCALE GENOMIC DNA]</scope>
    <source>
        <strain evidence="2 3">KCTC 42381</strain>
    </source>
</reference>
<dbReference type="EMBL" id="VICD02000215">
    <property type="protein sequence ID" value="KAB8180176.1"/>
    <property type="molecule type" value="Genomic_DNA"/>
</dbReference>
<feature type="region of interest" description="Disordered" evidence="1">
    <location>
        <begin position="76"/>
        <end position="114"/>
    </location>
</feature>
<dbReference type="Proteomes" id="UP000320431">
    <property type="component" value="Unassembled WGS sequence"/>
</dbReference>
<protein>
    <submittedName>
        <fullName evidence="2">Uncharacterized protein</fullName>
    </submittedName>
</protein>
<accession>A0A5N6BHX6</accession>
<evidence type="ECO:0000313" key="3">
    <source>
        <dbReference type="Proteomes" id="UP000320431"/>
    </source>
</evidence>
<sequence>MTHSCPHGNNCTPMNLCPLCSGSNTVRDGKVVRVPLVMMDSMQREVAAHFAASTSDASATGDNGYAASVAALDHRTRSLSSQQVDADRAQARADHEEWKRQQASGSHVATSTSHPANDGCAALDAYYAQVIAENKASGERRLAALDAERAKVQACADSFREENRRRGLSEDPRTAAYDAMVAGLQWKPRTTTSGG</sequence>
<feature type="compositionally biased region" description="Polar residues" evidence="1">
    <location>
        <begin position="101"/>
        <end position="114"/>
    </location>
</feature>
<proteinExistence type="predicted"/>
<evidence type="ECO:0000256" key="1">
    <source>
        <dbReference type="SAM" id="MobiDB-lite"/>
    </source>
</evidence>
<evidence type="ECO:0000313" key="2">
    <source>
        <dbReference type="EMBL" id="KAB8180176.1"/>
    </source>
</evidence>
<organism evidence="2 3">
    <name type="scientific">Marilutibacter maris</name>
    <dbReference type="NCBI Taxonomy" id="1605891"/>
    <lineage>
        <taxon>Bacteria</taxon>
        <taxon>Pseudomonadati</taxon>
        <taxon>Pseudomonadota</taxon>
        <taxon>Gammaproteobacteria</taxon>
        <taxon>Lysobacterales</taxon>
        <taxon>Lysobacteraceae</taxon>
        <taxon>Marilutibacter</taxon>
    </lineage>
</organism>
<name>A0A5N6BHX6_9GAMM</name>
<comment type="caution">
    <text evidence="2">The sequence shown here is derived from an EMBL/GenBank/DDBJ whole genome shotgun (WGS) entry which is preliminary data.</text>
</comment>
<gene>
    <name evidence="2" type="ORF">FKV24_012635</name>
</gene>